<dbReference type="RefSeq" id="WP_153511806.1">
    <property type="nucleotide sequence ID" value="NZ_CP045652.1"/>
</dbReference>
<reference evidence="1 2" key="1">
    <citation type="submission" date="2019-10" db="EMBL/GenBank/DDBJ databases">
        <authorList>
            <person name="Dong K."/>
        </authorList>
    </citation>
    <scope>NUCLEOTIDE SEQUENCE [LARGE SCALE GENOMIC DNA]</scope>
    <source>
        <strain evidence="2">dk4302</strain>
    </source>
</reference>
<sequence length="253" mass="27364">MTGNGEYATLSGVVQFGSNEFLTALVPSVLKSATGTGGASTGPTNYPDSVWIASYDKDLNVKHIYKDDRIGYASGRFRSQYYSTIAQDGRNNVYVFSPANDKNSTRPAGVIRINAGQKSFDKNYYWNLETAVSSAGVADSKIKFQKAYHISGDLFAMEYVRPGTQQPKGPAMANAIAIVNVVNKTFRWVEGLPDFNNNPDFGLPFAEGGKLYIPVTEVNKNPAIYIIDSTTGRAVKGLEVEASSITAIGKLST</sequence>
<dbReference type="EMBL" id="CP045652">
    <property type="protein sequence ID" value="QGA26964.1"/>
    <property type="molecule type" value="Genomic_DNA"/>
</dbReference>
<keyword evidence="2" id="KW-1185">Reference proteome</keyword>
<dbReference type="InterPro" id="IPR025401">
    <property type="entry name" value="DUF4374"/>
</dbReference>
<accession>A0A5Q0QCE5</accession>
<proteinExistence type="predicted"/>
<dbReference type="AlphaFoldDB" id="A0A5Q0QCE5"/>
<name>A0A5Q0QCE5_9SPHI</name>
<gene>
    <name evidence="1" type="ORF">GFH32_11835</name>
</gene>
<dbReference type="Pfam" id="PF14298">
    <property type="entry name" value="DUF4374"/>
    <property type="match status" value="1"/>
</dbReference>
<evidence type="ECO:0000313" key="1">
    <source>
        <dbReference type="EMBL" id="QGA26964.1"/>
    </source>
</evidence>
<protein>
    <submittedName>
        <fullName evidence="1">DUF4374 domain-containing protein</fullName>
    </submittedName>
</protein>
<dbReference type="KEGG" id="sphe:GFH32_11835"/>
<evidence type="ECO:0000313" key="2">
    <source>
        <dbReference type="Proteomes" id="UP000326921"/>
    </source>
</evidence>
<dbReference type="Proteomes" id="UP000326921">
    <property type="component" value="Chromosome"/>
</dbReference>
<organism evidence="1 2">
    <name type="scientific">Sphingobacterium zhuxiongii</name>
    <dbReference type="NCBI Taxonomy" id="2662364"/>
    <lineage>
        <taxon>Bacteria</taxon>
        <taxon>Pseudomonadati</taxon>
        <taxon>Bacteroidota</taxon>
        <taxon>Sphingobacteriia</taxon>
        <taxon>Sphingobacteriales</taxon>
        <taxon>Sphingobacteriaceae</taxon>
        <taxon>Sphingobacterium</taxon>
    </lineage>
</organism>